<evidence type="ECO:0000256" key="1">
    <source>
        <dbReference type="ARBA" id="ARBA00004141"/>
    </source>
</evidence>
<sequence length="170" mass="18905">MPCSAGVVDVDQPLLENFEIVDRAEPPQELNTKHQKAKKISTTFALINILKGMVGLECFSLPLAFKQAGLWTAFGVDFLLGTISAICMMKLVKSAQFLCDRNKCGPLGYGQLGQEAFASHKTLAKYKFVARWFINTCLILLQCGICSVYYIFVVKHSEEVKSLNFNSKTI</sequence>
<feature type="transmembrane region" description="Helical" evidence="5">
    <location>
        <begin position="71"/>
        <end position="92"/>
    </location>
</feature>
<feature type="transmembrane region" description="Helical" evidence="5">
    <location>
        <begin position="43"/>
        <end position="65"/>
    </location>
</feature>
<feature type="domain" description="Amino acid transporter transmembrane" evidence="6">
    <location>
        <begin position="39"/>
        <end position="167"/>
    </location>
</feature>
<dbReference type="OrthoDB" id="1684102at2759"/>
<keyword evidence="8" id="KW-1185">Reference proteome</keyword>
<dbReference type="PANTHER" id="PTHR22950">
    <property type="entry name" value="AMINO ACID TRANSPORTER"/>
    <property type="match status" value="1"/>
</dbReference>
<gene>
    <name evidence="7" type="ORF">SVUK_LOCUS6398</name>
</gene>
<accession>A0A3P7IEN5</accession>
<evidence type="ECO:0000313" key="8">
    <source>
        <dbReference type="Proteomes" id="UP000270094"/>
    </source>
</evidence>
<dbReference type="GO" id="GO:0005774">
    <property type="term" value="C:vacuolar membrane"/>
    <property type="evidence" value="ECO:0007669"/>
    <property type="project" value="TreeGrafter"/>
</dbReference>
<keyword evidence="3 5" id="KW-1133">Transmembrane helix</keyword>
<protein>
    <recommendedName>
        <fullName evidence="6">Amino acid transporter transmembrane domain-containing protein</fullName>
    </recommendedName>
</protein>
<evidence type="ECO:0000259" key="6">
    <source>
        <dbReference type="Pfam" id="PF01490"/>
    </source>
</evidence>
<feature type="transmembrane region" description="Helical" evidence="5">
    <location>
        <begin position="132"/>
        <end position="152"/>
    </location>
</feature>
<evidence type="ECO:0000256" key="3">
    <source>
        <dbReference type="ARBA" id="ARBA00022989"/>
    </source>
</evidence>
<dbReference type="EMBL" id="UYYB01020246">
    <property type="protein sequence ID" value="VDM71400.1"/>
    <property type="molecule type" value="Genomic_DNA"/>
</dbReference>
<evidence type="ECO:0000256" key="4">
    <source>
        <dbReference type="ARBA" id="ARBA00023136"/>
    </source>
</evidence>
<dbReference type="PANTHER" id="PTHR22950:SF217">
    <property type="entry name" value="AMINO ACID TRANSPORTER TRANSMEMBRANE DOMAIN-CONTAINING PROTEIN"/>
    <property type="match status" value="1"/>
</dbReference>
<dbReference type="GO" id="GO:0015179">
    <property type="term" value="F:L-amino acid transmembrane transporter activity"/>
    <property type="evidence" value="ECO:0007669"/>
    <property type="project" value="TreeGrafter"/>
</dbReference>
<keyword evidence="4 5" id="KW-0472">Membrane</keyword>
<dbReference type="InterPro" id="IPR013057">
    <property type="entry name" value="AA_transpt_TM"/>
</dbReference>
<evidence type="ECO:0000313" key="7">
    <source>
        <dbReference type="EMBL" id="VDM71400.1"/>
    </source>
</evidence>
<keyword evidence="2 5" id="KW-0812">Transmembrane</keyword>
<evidence type="ECO:0000256" key="2">
    <source>
        <dbReference type="ARBA" id="ARBA00022692"/>
    </source>
</evidence>
<dbReference type="Pfam" id="PF01490">
    <property type="entry name" value="Aa_trans"/>
    <property type="match status" value="1"/>
</dbReference>
<dbReference type="Proteomes" id="UP000270094">
    <property type="component" value="Unassembled WGS sequence"/>
</dbReference>
<comment type="subcellular location">
    <subcellularLocation>
        <location evidence="1">Membrane</location>
        <topology evidence="1">Multi-pass membrane protein</topology>
    </subcellularLocation>
</comment>
<organism evidence="7 8">
    <name type="scientific">Strongylus vulgaris</name>
    <name type="common">Blood worm</name>
    <dbReference type="NCBI Taxonomy" id="40348"/>
    <lineage>
        <taxon>Eukaryota</taxon>
        <taxon>Metazoa</taxon>
        <taxon>Ecdysozoa</taxon>
        <taxon>Nematoda</taxon>
        <taxon>Chromadorea</taxon>
        <taxon>Rhabditida</taxon>
        <taxon>Rhabditina</taxon>
        <taxon>Rhabditomorpha</taxon>
        <taxon>Strongyloidea</taxon>
        <taxon>Strongylidae</taxon>
        <taxon>Strongylus</taxon>
    </lineage>
</organism>
<name>A0A3P7IEN5_STRVU</name>
<reference evidence="7 8" key="1">
    <citation type="submission" date="2018-11" db="EMBL/GenBank/DDBJ databases">
        <authorList>
            <consortium name="Pathogen Informatics"/>
        </authorList>
    </citation>
    <scope>NUCLEOTIDE SEQUENCE [LARGE SCALE GENOMIC DNA]</scope>
</reference>
<proteinExistence type="predicted"/>
<evidence type="ECO:0000256" key="5">
    <source>
        <dbReference type="SAM" id="Phobius"/>
    </source>
</evidence>
<dbReference type="AlphaFoldDB" id="A0A3P7IEN5"/>